<proteinExistence type="predicted"/>
<evidence type="ECO:0000313" key="1">
    <source>
        <dbReference type="EMBL" id="KJE96712.1"/>
    </source>
</evidence>
<accession>A0A0D2VYC4</accession>
<protein>
    <submittedName>
        <fullName evidence="1">Uncharacterized protein</fullName>
    </submittedName>
</protein>
<dbReference type="AlphaFoldDB" id="A0A0D2VYC4"/>
<dbReference type="RefSeq" id="XP_004343712.1">
    <property type="nucleotide sequence ID" value="XM_004343662.1"/>
</dbReference>
<dbReference type="Proteomes" id="UP000008743">
    <property type="component" value="Unassembled WGS sequence"/>
</dbReference>
<dbReference type="EMBL" id="KE346372">
    <property type="protein sequence ID" value="KJE96712.1"/>
    <property type="molecule type" value="Genomic_DNA"/>
</dbReference>
<gene>
    <name evidence="1" type="ORF">CAOG_006988</name>
</gene>
<reference evidence="2" key="1">
    <citation type="submission" date="2011-02" db="EMBL/GenBank/DDBJ databases">
        <title>The Genome Sequence of Capsaspora owczarzaki ATCC 30864.</title>
        <authorList>
            <person name="Russ C."/>
            <person name="Cuomo C."/>
            <person name="Burger G."/>
            <person name="Gray M.W."/>
            <person name="Holland P.W.H."/>
            <person name="King N."/>
            <person name="Lang F.B.F."/>
            <person name="Roger A.J."/>
            <person name="Ruiz-Trillo I."/>
            <person name="Young S.K."/>
            <person name="Zeng Q."/>
            <person name="Gargeya S."/>
            <person name="Alvarado L."/>
            <person name="Berlin A."/>
            <person name="Chapman S.B."/>
            <person name="Chen Z."/>
            <person name="Freedman E."/>
            <person name="Gellesch M."/>
            <person name="Goldberg J."/>
            <person name="Griggs A."/>
            <person name="Gujja S."/>
            <person name="Heilman E."/>
            <person name="Heiman D."/>
            <person name="Howarth C."/>
            <person name="Mehta T."/>
            <person name="Neiman D."/>
            <person name="Pearson M."/>
            <person name="Roberts A."/>
            <person name="Saif S."/>
            <person name="Shea T."/>
            <person name="Shenoy N."/>
            <person name="Sisk P."/>
            <person name="Stolte C."/>
            <person name="Sykes S."/>
            <person name="White J."/>
            <person name="Yandava C."/>
            <person name="Haas B."/>
            <person name="Nusbaum C."/>
            <person name="Birren B."/>
        </authorList>
    </citation>
    <scope>NUCLEOTIDE SEQUENCE</scope>
    <source>
        <strain evidence="2">ATCC 30864</strain>
    </source>
</reference>
<organism evidence="1 2">
    <name type="scientific">Capsaspora owczarzaki (strain ATCC 30864)</name>
    <dbReference type="NCBI Taxonomy" id="595528"/>
    <lineage>
        <taxon>Eukaryota</taxon>
        <taxon>Filasterea</taxon>
        <taxon>Capsaspora</taxon>
    </lineage>
</organism>
<evidence type="ECO:0000313" key="2">
    <source>
        <dbReference type="Proteomes" id="UP000008743"/>
    </source>
</evidence>
<name>A0A0D2VYC4_CAPO3</name>
<sequence>MQQRQQQQQQQQEFWPFAVLQCEMLEFFTKASETLQDGAGNRVFQTSLPSCSITELLELLATVPMGLQSERQGSLGTATQRCLPNQLLLQHIHCGTLHPQQESRSLCTSTKDNVHVRIHTRQRRDPLCGLRAPVGRIRAWQQHLASSITSAALLPCSTIVPTLKMLSLTAWQADPLPTGALPSCSPPASAPHNFAGGKLRIHINRAALPTPRHLPPTLRVSRPDPCACPSFDGVLAPLFPVARTAVASSSSLSSSSQSSKLLNLSKPRIDAFLIDVKHLPLPFDDTTALQLLLSESCCSFLVEHNANSAQRLKTELPRTQFRSTL</sequence>
<keyword evidence="2" id="KW-1185">Reference proteome</keyword>
<dbReference type="InParanoid" id="A0A0D2VYC4"/>